<proteinExistence type="predicted"/>
<dbReference type="EMBL" id="JAPDRP010000017">
    <property type="protein sequence ID" value="KAJ9640321.1"/>
    <property type="molecule type" value="Genomic_DNA"/>
</dbReference>
<evidence type="ECO:0000313" key="1">
    <source>
        <dbReference type="EMBL" id="KAJ9640321.1"/>
    </source>
</evidence>
<dbReference type="Proteomes" id="UP001172680">
    <property type="component" value="Unassembled WGS sequence"/>
</dbReference>
<sequence>MGSINGPERGPAGRALIRCSDYRASDFGAANVMNCSTVCMLHAAVRRHVQEPQVKELQVDRLKTSGSHGRIPEGSRSVTAKPILISPKLQPERSSQQPAHAMPSYAVLGATGNTGQSLLTVLSQSPDKEIHAYCRSKSKLLSLSPEVSSNERIKVYEGKLEDVSLIADCISGTRAVFMAVAMSDNMPGCTISQDTARVVVSAMEKLREADPDARLPRVIVLSSASLDKHLSRDVPHFVHWMLLACASHVYADLMEAEKFLRSKKDWISTTFVKPGGLVHDKQKGHELSTERQQTFLSFLDLAGGMVEVADTEDDRWDMKNVSVLPKAKDVKIEWKAPYYLFRGLLFHFFPSTYRLLN</sequence>
<name>A0ACC2YY31_9PEZI</name>
<accession>A0ACC2YY31</accession>
<comment type="caution">
    <text evidence="1">The sequence shown here is derived from an EMBL/GenBank/DDBJ whole genome shotgun (WGS) entry which is preliminary data.</text>
</comment>
<keyword evidence="2" id="KW-1185">Reference proteome</keyword>
<reference evidence="1" key="1">
    <citation type="submission" date="2022-10" db="EMBL/GenBank/DDBJ databases">
        <title>Culturing micro-colonial fungi from biological soil crusts in the Mojave desert and describing Neophaeococcomyces mojavensis, and introducing the new genera and species Taxawa tesnikishii.</title>
        <authorList>
            <person name="Kurbessoian T."/>
            <person name="Stajich J.E."/>
        </authorList>
    </citation>
    <scope>NUCLEOTIDE SEQUENCE</scope>
    <source>
        <strain evidence="1">JES_115</strain>
    </source>
</reference>
<organism evidence="1 2">
    <name type="scientific">Coniosporium tulheliwenetii</name>
    <dbReference type="NCBI Taxonomy" id="3383036"/>
    <lineage>
        <taxon>Eukaryota</taxon>
        <taxon>Fungi</taxon>
        <taxon>Dikarya</taxon>
        <taxon>Ascomycota</taxon>
        <taxon>Pezizomycotina</taxon>
        <taxon>Dothideomycetes</taxon>
        <taxon>Dothideomycetes incertae sedis</taxon>
        <taxon>Coniosporium</taxon>
    </lineage>
</organism>
<evidence type="ECO:0000313" key="2">
    <source>
        <dbReference type="Proteomes" id="UP001172680"/>
    </source>
</evidence>
<protein>
    <submittedName>
        <fullName evidence="1">Uncharacterized protein</fullName>
    </submittedName>
</protein>
<gene>
    <name evidence="1" type="ORF">H2199_005860</name>
</gene>